<dbReference type="Gene3D" id="3.90.79.10">
    <property type="entry name" value="Nucleoside Triphosphate Pyrophosphohydrolase"/>
    <property type="match status" value="1"/>
</dbReference>
<dbReference type="PANTHER" id="PTHR43046">
    <property type="entry name" value="GDP-MANNOSE MANNOSYL HYDROLASE"/>
    <property type="match status" value="1"/>
</dbReference>
<dbReference type="CDD" id="cd02883">
    <property type="entry name" value="NUDIX_Hydrolase"/>
    <property type="match status" value="1"/>
</dbReference>
<dbReference type="PANTHER" id="PTHR43046:SF14">
    <property type="entry name" value="MUTT_NUDIX FAMILY PROTEIN"/>
    <property type="match status" value="1"/>
</dbReference>
<keyword evidence="7" id="KW-1185">Reference proteome</keyword>
<gene>
    <name evidence="6" type="ORF">PCC79_01035</name>
</gene>
<dbReference type="InterPro" id="IPR020476">
    <property type="entry name" value="Nudix_hydrolase"/>
</dbReference>
<sequence length="131" mass="14796">MDHRVAFCVLVRDDTALLVHRHPDRRWYPDVWDLPGGHLEEGEDPSDAARRELTEEVGVVATQLELLRVPVDVPGTETHAFVARAWSGEPMNMAPHEHDQIGWFTLAEVEHLDLAVPELVPLVRRALALDT</sequence>
<dbReference type="InterPro" id="IPR020084">
    <property type="entry name" value="NUDIX_hydrolase_CS"/>
</dbReference>
<comment type="cofactor">
    <cofactor evidence="1">
        <name>Mg(2+)</name>
        <dbReference type="ChEBI" id="CHEBI:18420"/>
    </cofactor>
</comment>
<dbReference type="InterPro" id="IPR000086">
    <property type="entry name" value="NUDIX_hydrolase_dom"/>
</dbReference>
<protein>
    <submittedName>
        <fullName evidence="6">NUDIX hydrolase</fullName>
    </submittedName>
</protein>
<evidence type="ECO:0000256" key="3">
    <source>
        <dbReference type="ARBA" id="ARBA00022801"/>
    </source>
</evidence>
<dbReference type="InterPro" id="IPR015797">
    <property type="entry name" value="NUDIX_hydrolase-like_dom_sf"/>
</dbReference>
<accession>A0ABZ3C7W9</accession>
<name>A0ABZ3C7W9_9ACTN</name>
<evidence type="ECO:0000313" key="6">
    <source>
        <dbReference type="EMBL" id="WZW98824.1"/>
    </source>
</evidence>
<dbReference type="GO" id="GO:0016787">
    <property type="term" value="F:hydrolase activity"/>
    <property type="evidence" value="ECO:0007669"/>
    <property type="project" value="UniProtKB-KW"/>
</dbReference>
<dbReference type="PRINTS" id="PR00502">
    <property type="entry name" value="NUDIXFAMILY"/>
</dbReference>
<comment type="similarity">
    <text evidence="2 4">Belongs to the Nudix hydrolase family.</text>
</comment>
<reference evidence="6 7" key="1">
    <citation type="journal article" date="2023" name="Environ Microbiome">
        <title>A coral-associated actinobacterium mitigates coral bleaching under heat stress.</title>
        <authorList>
            <person name="Li J."/>
            <person name="Zou Y."/>
            <person name="Li Q."/>
            <person name="Zhang J."/>
            <person name="Bourne D.G."/>
            <person name="Lyu Y."/>
            <person name="Liu C."/>
            <person name="Zhang S."/>
        </authorList>
    </citation>
    <scope>NUCLEOTIDE SEQUENCE [LARGE SCALE GENOMIC DNA]</scope>
    <source>
        <strain evidence="6 7">SCSIO 13291</strain>
    </source>
</reference>
<organism evidence="6 7">
    <name type="scientific">Propioniciclava soli</name>
    <dbReference type="NCBI Taxonomy" id="2775081"/>
    <lineage>
        <taxon>Bacteria</taxon>
        <taxon>Bacillati</taxon>
        <taxon>Actinomycetota</taxon>
        <taxon>Actinomycetes</taxon>
        <taxon>Propionibacteriales</taxon>
        <taxon>Propionibacteriaceae</taxon>
        <taxon>Propioniciclava</taxon>
    </lineage>
</organism>
<feature type="domain" description="Nudix hydrolase" evidence="5">
    <location>
        <begin position="1"/>
        <end position="127"/>
    </location>
</feature>
<evidence type="ECO:0000256" key="1">
    <source>
        <dbReference type="ARBA" id="ARBA00001946"/>
    </source>
</evidence>
<evidence type="ECO:0000256" key="4">
    <source>
        <dbReference type="RuleBase" id="RU003476"/>
    </source>
</evidence>
<dbReference type="PROSITE" id="PS51462">
    <property type="entry name" value="NUDIX"/>
    <property type="match status" value="1"/>
</dbReference>
<dbReference type="Proteomes" id="UP001434337">
    <property type="component" value="Chromosome"/>
</dbReference>
<keyword evidence="3 4" id="KW-0378">Hydrolase</keyword>
<evidence type="ECO:0000313" key="7">
    <source>
        <dbReference type="Proteomes" id="UP001434337"/>
    </source>
</evidence>
<evidence type="ECO:0000259" key="5">
    <source>
        <dbReference type="PROSITE" id="PS51462"/>
    </source>
</evidence>
<dbReference type="EMBL" id="CP115965">
    <property type="protein sequence ID" value="WZW98824.1"/>
    <property type="molecule type" value="Genomic_DNA"/>
</dbReference>
<dbReference type="Pfam" id="PF00293">
    <property type="entry name" value="NUDIX"/>
    <property type="match status" value="1"/>
</dbReference>
<evidence type="ECO:0000256" key="2">
    <source>
        <dbReference type="ARBA" id="ARBA00005582"/>
    </source>
</evidence>
<proteinExistence type="inferred from homology"/>
<dbReference type="RefSeq" id="WP_232548702.1">
    <property type="nucleotide sequence ID" value="NZ_CP115965.1"/>
</dbReference>
<dbReference type="PROSITE" id="PS00893">
    <property type="entry name" value="NUDIX_BOX"/>
    <property type="match status" value="1"/>
</dbReference>
<dbReference type="SUPFAM" id="SSF55811">
    <property type="entry name" value="Nudix"/>
    <property type="match status" value="1"/>
</dbReference>